<evidence type="ECO:0000256" key="1">
    <source>
        <dbReference type="SAM" id="SignalP"/>
    </source>
</evidence>
<protein>
    <submittedName>
        <fullName evidence="2">Uncharacterized protein</fullName>
    </submittedName>
</protein>
<dbReference type="AlphaFoldDB" id="A0A439CYU3"/>
<gene>
    <name evidence="2" type="ORF">EKO27_g7797</name>
</gene>
<reference evidence="2 3" key="1">
    <citation type="submission" date="2018-12" db="EMBL/GenBank/DDBJ databases">
        <title>Draft genome sequence of Xylaria grammica IHI A82.</title>
        <authorList>
            <person name="Buettner E."/>
            <person name="Kellner H."/>
        </authorList>
    </citation>
    <scope>NUCLEOTIDE SEQUENCE [LARGE SCALE GENOMIC DNA]</scope>
    <source>
        <strain evidence="2 3">IHI A82</strain>
    </source>
</reference>
<sequence>MVQHHGYFQYPHLKLLIVLLRVWVRFSSADKIRRDKALAPPDVEHERIKIPSREPGRYILADLYYPPGFRASSPLFPRPPILVN</sequence>
<keyword evidence="3" id="KW-1185">Reference proteome</keyword>
<dbReference type="Proteomes" id="UP000286045">
    <property type="component" value="Unassembled WGS sequence"/>
</dbReference>
<keyword evidence="1" id="KW-0732">Signal</keyword>
<organism evidence="2 3">
    <name type="scientific">Xylaria grammica</name>
    <dbReference type="NCBI Taxonomy" id="363999"/>
    <lineage>
        <taxon>Eukaryota</taxon>
        <taxon>Fungi</taxon>
        <taxon>Dikarya</taxon>
        <taxon>Ascomycota</taxon>
        <taxon>Pezizomycotina</taxon>
        <taxon>Sordariomycetes</taxon>
        <taxon>Xylariomycetidae</taxon>
        <taxon>Xylariales</taxon>
        <taxon>Xylariaceae</taxon>
        <taxon>Xylaria</taxon>
    </lineage>
</organism>
<dbReference type="STRING" id="363999.A0A439CYU3"/>
<proteinExistence type="predicted"/>
<feature type="signal peptide" evidence="1">
    <location>
        <begin position="1"/>
        <end position="29"/>
    </location>
</feature>
<evidence type="ECO:0000313" key="2">
    <source>
        <dbReference type="EMBL" id="RWA07308.1"/>
    </source>
</evidence>
<dbReference type="EMBL" id="RYZI01000268">
    <property type="protein sequence ID" value="RWA07308.1"/>
    <property type="molecule type" value="Genomic_DNA"/>
</dbReference>
<evidence type="ECO:0000313" key="3">
    <source>
        <dbReference type="Proteomes" id="UP000286045"/>
    </source>
</evidence>
<comment type="caution">
    <text evidence="2">The sequence shown here is derived from an EMBL/GenBank/DDBJ whole genome shotgun (WGS) entry which is preliminary data.</text>
</comment>
<name>A0A439CYU3_9PEZI</name>
<accession>A0A439CYU3</accession>
<feature type="chain" id="PRO_5019394899" evidence="1">
    <location>
        <begin position="30"/>
        <end position="84"/>
    </location>
</feature>